<dbReference type="EMBL" id="VUOA01000019">
    <property type="protein sequence ID" value="KAA2237284.1"/>
    <property type="molecule type" value="Genomic_DNA"/>
</dbReference>
<name>A0A5B2VE89_9HYPH</name>
<accession>A0A5B2VE89</accession>
<dbReference type="Proteomes" id="UP000323142">
    <property type="component" value="Unassembled WGS sequence"/>
</dbReference>
<evidence type="ECO:0000256" key="1">
    <source>
        <dbReference type="SAM" id="SignalP"/>
    </source>
</evidence>
<protein>
    <submittedName>
        <fullName evidence="2">Uncharacterized protein</fullName>
    </submittedName>
</protein>
<sequence>MRFVVAGAFLLAGVQAASAQTFCRHDRIMVCEGCSSTHTWRVVKSTVPRPIIPGATRAPDFCRISLVGLGAMHKPIQIVQKPRLGEAAPSGRYSIDYRSKVAGTDTLTFVLSWIHASTGREATGTVTMNIQVVDAPL</sequence>
<organism evidence="2 3">
    <name type="scientific">Salinarimonas soli</name>
    <dbReference type="NCBI Taxonomy" id="1638099"/>
    <lineage>
        <taxon>Bacteria</taxon>
        <taxon>Pseudomonadati</taxon>
        <taxon>Pseudomonadota</taxon>
        <taxon>Alphaproteobacteria</taxon>
        <taxon>Hyphomicrobiales</taxon>
        <taxon>Salinarimonadaceae</taxon>
        <taxon>Salinarimonas</taxon>
    </lineage>
</organism>
<evidence type="ECO:0000313" key="2">
    <source>
        <dbReference type="EMBL" id="KAA2237284.1"/>
    </source>
</evidence>
<gene>
    <name evidence="2" type="ORF">F0L46_09795</name>
</gene>
<feature type="chain" id="PRO_5022853120" evidence="1">
    <location>
        <begin position="20"/>
        <end position="137"/>
    </location>
</feature>
<comment type="caution">
    <text evidence="2">The sequence shown here is derived from an EMBL/GenBank/DDBJ whole genome shotgun (WGS) entry which is preliminary data.</text>
</comment>
<proteinExistence type="predicted"/>
<dbReference type="AlphaFoldDB" id="A0A5B2VE89"/>
<evidence type="ECO:0000313" key="3">
    <source>
        <dbReference type="Proteomes" id="UP000323142"/>
    </source>
</evidence>
<reference evidence="2 3" key="1">
    <citation type="submission" date="2019-09" db="EMBL/GenBank/DDBJ databases">
        <title>Salinarimonas rosea gen. nov., sp. nov., a new member of the a-2 subgroup of the Proteobacteria.</title>
        <authorList>
            <person name="Liu J."/>
        </authorList>
    </citation>
    <scope>NUCLEOTIDE SEQUENCE [LARGE SCALE GENOMIC DNA]</scope>
    <source>
        <strain evidence="2 3">BN140002</strain>
    </source>
</reference>
<feature type="signal peptide" evidence="1">
    <location>
        <begin position="1"/>
        <end position="19"/>
    </location>
</feature>
<keyword evidence="3" id="KW-1185">Reference proteome</keyword>
<reference evidence="2 3" key="2">
    <citation type="submission" date="2019-09" db="EMBL/GenBank/DDBJ databases">
        <authorList>
            <person name="Jin C."/>
        </authorList>
    </citation>
    <scope>NUCLEOTIDE SEQUENCE [LARGE SCALE GENOMIC DNA]</scope>
    <source>
        <strain evidence="2 3">BN140002</strain>
    </source>
</reference>
<keyword evidence="1" id="KW-0732">Signal</keyword>